<reference evidence="2" key="1">
    <citation type="journal article" date="2023" name="Int. J. Syst. Evol. Microbiol.">
        <title>Streptomyces meridianus sp. nov. isolated from brackish water of the Tagus estuary in Alcochete, Portugal.</title>
        <authorList>
            <person name="Santos J.D.N."/>
            <person name="Klimek D."/>
            <person name="Calusinska M."/>
            <person name="Lobo Da Cunha A."/>
            <person name="Catita J."/>
            <person name="Goncalves H."/>
            <person name="Gonzalez I."/>
            <person name="Reyes F."/>
            <person name="Lage O.M."/>
        </authorList>
    </citation>
    <scope>NUCLEOTIDE SEQUENCE</scope>
    <source>
        <strain evidence="2">MTZ3.1</strain>
    </source>
</reference>
<evidence type="ECO:0000313" key="2">
    <source>
        <dbReference type="EMBL" id="MCM2579972.1"/>
    </source>
</evidence>
<dbReference type="Proteomes" id="UP001167160">
    <property type="component" value="Unassembled WGS sequence"/>
</dbReference>
<dbReference type="RefSeq" id="WP_251418412.1">
    <property type="nucleotide sequence ID" value="NZ_JAMQGM010000049.1"/>
</dbReference>
<feature type="region of interest" description="Disordered" evidence="1">
    <location>
        <begin position="61"/>
        <end position="83"/>
    </location>
</feature>
<gene>
    <name evidence="2" type="ORF">M1E25_21930</name>
</gene>
<accession>A0ABT0XBS0</accession>
<evidence type="ECO:0000313" key="3">
    <source>
        <dbReference type="Proteomes" id="UP001167160"/>
    </source>
</evidence>
<proteinExistence type="predicted"/>
<sequence length="83" mass="9153">MKDWDTAGRERNAHTPEVGVLAWDSRRRLVGVLMDAQCGRMYLRPPEGGLEWEALPSDVQAVGQGEGSPRSTADHMTSRKGSM</sequence>
<keyword evidence="3" id="KW-1185">Reference proteome</keyword>
<name>A0ABT0XBS0_9ACTN</name>
<protein>
    <submittedName>
        <fullName evidence="2">Uncharacterized protein</fullName>
    </submittedName>
</protein>
<dbReference type="EMBL" id="JAMQGM010000049">
    <property type="protein sequence ID" value="MCM2579972.1"/>
    <property type="molecule type" value="Genomic_DNA"/>
</dbReference>
<comment type="caution">
    <text evidence="2">The sequence shown here is derived from an EMBL/GenBank/DDBJ whole genome shotgun (WGS) entry which is preliminary data.</text>
</comment>
<evidence type="ECO:0000256" key="1">
    <source>
        <dbReference type="SAM" id="MobiDB-lite"/>
    </source>
</evidence>
<organism evidence="2 3">
    <name type="scientific">Streptomyces meridianus</name>
    <dbReference type="NCBI Taxonomy" id="2938945"/>
    <lineage>
        <taxon>Bacteria</taxon>
        <taxon>Bacillati</taxon>
        <taxon>Actinomycetota</taxon>
        <taxon>Actinomycetes</taxon>
        <taxon>Kitasatosporales</taxon>
        <taxon>Streptomycetaceae</taxon>
        <taxon>Streptomyces</taxon>
    </lineage>
</organism>